<gene>
    <name evidence="2" type="ORF">CkaCkLH20_10394</name>
</gene>
<reference evidence="2" key="1">
    <citation type="submission" date="2020-03" db="EMBL/GenBank/DDBJ databases">
        <authorList>
            <person name="He L."/>
        </authorList>
    </citation>
    <scope>NUCLEOTIDE SEQUENCE</scope>
    <source>
        <strain evidence="2">CkLH20</strain>
    </source>
</reference>
<keyword evidence="3" id="KW-1185">Reference proteome</keyword>
<dbReference type="OrthoDB" id="3363286at2759"/>
<sequence>MNRRLFSTIGARASLDPQTLERAARTRRELADRLSRGLGEDGDGNKIILDTANKTVTTAVGELPISPFMDPDFMEARSRWRNPKEKARREPPTDLKGRAKAKLRVNAFAQALATPLRQCPVTKKYLPSFFLQKFKAVSRPGTNDVWVVPEDTVTQTWQEESNSEDGPEENNEDAKEPSQESPDAAVASPPNQEQPAPPEFPYKKAMSAPTAYVLARKQLLKNMPKSKGAAPHGGTANMIFMKRDRFMKVAKAKLVWRADMDDFVLENMRRQVVNTILYYIRLAEKDSRVYLQPCPTWETTARVQKRGCLLWLPSNVGSQESAGPAGPSVEQFATYEVPGVRWEKSLPVHDLEFLLGPENMAILRRHSLFRDHSLVVVKKDRSVALQLLLWKLQGYLAEYPGDHIFQPKGAKPESSKAE</sequence>
<reference evidence="2" key="2">
    <citation type="submission" date="2020-11" db="EMBL/GenBank/DDBJ databases">
        <title>Whole genome sequencing of Colletotrichum sp.</title>
        <authorList>
            <person name="Li H."/>
        </authorList>
    </citation>
    <scope>NUCLEOTIDE SEQUENCE</scope>
    <source>
        <strain evidence="2">CkLH20</strain>
    </source>
</reference>
<dbReference type="GeneID" id="62166182"/>
<evidence type="ECO:0000313" key="2">
    <source>
        <dbReference type="EMBL" id="KAF9872057.1"/>
    </source>
</evidence>
<evidence type="ECO:0000256" key="1">
    <source>
        <dbReference type="SAM" id="MobiDB-lite"/>
    </source>
</evidence>
<feature type="compositionally biased region" description="Acidic residues" evidence="1">
    <location>
        <begin position="161"/>
        <end position="171"/>
    </location>
</feature>
<accession>A0A9P6LH18</accession>
<dbReference type="RefSeq" id="XP_038741518.1">
    <property type="nucleotide sequence ID" value="XM_038893108.1"/>
</dbReference>
<protein>
    <submittedName>
        <fullName evidence="2">Esterase-like protein</fullName>
    </submittedName>
</protein>
<feature type="region of interest" description="Disordered" evidence="1">
    <location>
        <begin position="155"/>
        <end position="202"/>
    </location>
</feature>
<organism evidence="2 3">
    <name type="scientific">Colletotrichum karsti</name>
    <dbReference type="NCBI Taxonomy" id="1095194"/>
    <lineage>
        <taxon>Eukaryota</taxon>
        <taxon>Fungi</taxon>
        <taxon>Dikarya</taxon>
        <taxon>Ascomycota</taxon>
        <taxon>Pezizomycotina</taxon>
        <taxon>Sordariomycetes</taxon>
        <taxon>Hypocreomycetidae</taxon>
        <taxon>Glomerellales</taxon>
        <taxon>Glomerellaceae</taxon>
        <taxon>Colletotrichum</taxon>
        <taxon>Colletotrichum boninense species complex</taxon>
    </lineage>
</organism>
<comment type="caution">
    <text evidence="2">The sequence shown here is derived from an EMBL/GenBank/DDBJ whole genome shotgun (WGS) entry which is preliminary data.</text>
</comment>
<dbReference type="EMBL" id="JAATWM020000040">
    <property type="protein sequence ID" value="KAF9872057.1"/>
    <property type="molecule type" value="Genomic_DNA"/>
</dbReference>
<dbReference type="Proteomes" id="UP000781932">
    <property type="component" value="Unassembled WGS sequence"/>
</dbReference>
<proteinExistence type="predicted"/>
<dbReference type="AlphaFoldDB" id="A0A9P6LH18"/>
<name>A0A9P6LH18_9PEZI</name>
<evidence type="ECO:0000313" key="3">
    <source>
        <dbReference type="Proteomes" id="UP000781932"/>
    </source>
</evidence>